<proteinExistence type="predicted"/>
<feature type="compositionally biased region" description="Basic and acidic residues" evidence="1">
    <location>
        <begin position="195"/>
        <end position="212"/>
    </location>
</feature>
<keyword evidence="2" id="KW-0812">Transmembrane</keyword>
<protein>
    <submittedName>
        <fullName evidence="4">NGFR</fullName>
    </submittedName>
</protein>
<accession>A0A6J8BS03</accession>
<evidence type="ECO:0000313" key="5">
    <source>
        <dbReference type="Proteomes" id="UP000507470"/>
    </source>
</evidence>
<feature type="region of interest" description="Disordered" evidence="1">
    <location>
        <begin position="168"/>
        <end position="212"/>
    </location>
</feature>
<dbReference type="Proteomes" id="UP000507470">
    <property type="component" value="Unassembled WGS sequence"/>
</dbReference>
<reference evidence="4 5" key="1">
    <citation type="submission" date="2020-06" db="EMBL/GenBank/DDBJ databases">
        <authorList>
            <person name="Li R."/>
            <person name="Bekaert M."/>
        </authorList>
    </citation>
    <scope>NUCLEOTIDE SEQUENCE [LARGE SCALE GENOMIC DNA]</scope>
    <source>
        <strain evidence="5">wild</strain>
    </source>
</reference>
<feature type="signal peptide" evidence="3">
    <location>
        <begin position="1"/>
        <end position="20"/>
    </location>
</feature>
<sequence length="347" mass="38751">MGIKILILFFTCIIHQEVESVTNPCAPGLVAREDKNRNPICCYSALCKPGQLFELCQEDGGYDTCQNCPKGYTHYDTIDTALFNSKINPCEEEDNCVGHSDLKLIDGVCTCDRTNGYYGMDNNLCGLDDGSCKKAGHQLTIDGICEECIEDFFKPEISYDLCRKKTSCGSDHEEDNPGSSSRDRTCRQVKQTVSPEKEITKQGQDEIENEENKFYGEVKNTTENRRDADVVTTPSAGTSGESTNIIPWVVIGVIAGLIFIVVLFHFAYKCYDRRKRKGQNDTSSVQTNNSFIYIVCCHNPCSREINVTVATNANIGDNNFLKIDNNDEIDSEVEEDASLNEECEEEC</sequence>
<organism evidence="4 5">
    <name type="scientific">Mytilus coruscus</name>
    <name type="common">Sea mussel</name>
    <dbReference type="NCBI Taxonomy" id="42192"/>
    <lineage>
        <taxon>Eukaryota</taxon>
        <taxon>Metazoa</taxon>
        <taxon>Spiralia</taxon>
        <taxon>Lophotrochozoa</taxon>
        <taxon>Mollusca</taxon>
        <taxon>Bivalvia</taxon>
        <taxon>Autobranchia</taxon>
        <taxon>Pteriomorphia</taxon>
        <taxon>Mytilida</taxon>
        <taxon>Mytiloidea</taxon>
        <taxon>Mytilidae</taxon>
        <taxon>Mytilinae</taxon>
        <taxon>Mytilus</taxon>
    </lineage>
</organism>
<feature type="transmembrane region" description="Helical" evidence="2">
    <location>
        <begin position="245"/>
        <end position="268"/>
    </location>
</feature>
<name>A0A6J8BS03_MYTCO</name>
<dbReference type="AlphaFoldDB" id="A0A6J8BS03"/>
<evidence type="ECO:0000256" key="3">
    <source>
        <dbReference type="SAM" id="SignalP"/>
    </source>
</evidence>
<keyword evidence="2" id="KW-0472">Membrane</keyword>
<keyword evidence="5" id="KW-1185">Reference proteome</keyword>
<dbReference type="OrthoDB" id="6108641at2759"/>
<evidence type="ECO:0000256" key="2">
    <source>
        <dbReference type="SAM" id="Phobius"/>
    </source>
</evidence>
<gene>
    <name evidence="4" type="ORF">MCOR_20693</name>
</gene>
<evidence type="ECO:0000313" key="4">
    <source>
        <dbReference type="EMBL" id="CAC5385117.1"/>
    </source>
</evidence>
<feature type="chain" id="PRO_5026817408" evidence="3">
    <location>
        <begin position="21"/>
        <end position="347"/>
    </location>
</feature>
<evidence type="ECO:0000256" key="1">
    <source>
        <dbReference type="SAM" id="MobiDB-lite"/>
    </source>
</evidence>
<keyword evidence="3" id="KW-0732">Signal</keyword>
<dbReference type="EMBL" id="CACVKT020003687">
    <property type="protein sequence ID" value="CAC5385117.1"/>
    <property type="molecule type" value="Genomic_DNA"/>
</dbReference>
<keyword evidence="2" id="KW-1133">Transmembrane helix</keyword>